<comment type="caution">
    <text evidence="1">The sequence shown here is derived from an EMBL/GenBank/DDBJ whole genome shotgun (WGS) entry which is preliminary data.</text>
</comment>
<gene>
    <name evidence="1" type="ORF">GA560_12965</name>
</gene>
<sequence length="74" mass="8718">MNTSETVISTIQSNDIEKMLITYQKYMKNASITFDDLFLFLSHPTADREEFLHDYCTCNYLVQEQIISPNYLVK</sequence>
<reference evidence="1 2" key="1">
    <citation type="journal article" date="2019" name="Nat. Med.">
        <title>A library of human gut bacterial isolates paired with longitudinal multiomics data enables mechanistic microbiome research.</title>
        <authorList>
            <person name="Poyet M."/>
            <person name="Groussin M."/>
            <person name="Gibbons S.M."/>
            <person name="Avila-Pacheco J."/>
            <person name="Jiang X."/>
            <person name="Kearney S.M."/>
            <person name="Perrotta A.R."/>
            <person name="Berdy B."/>
            <person name="Zhao S."/>
            <person name="Lieberman T.D."/>
            <person name="Swanson P.K."/>
            <person name="Smith M."/>
            <person name="Roesemann S."/>
            <person name="Alexander J.E."/>
            <person name="Rich S.A."/>
            <person name="Livny J."/>
            <person name="Vlamakis H."/>
            <person name="Clish C."/>
            <person name="Bullock K."/>
            <person name="Deik A."/>
            <person name="Scott J."/>
            <person name="Pierce K.A."/>
            <person name="Xavier R.J."/>
            <person name="Alm E.J."/>
        </authorList>
    </citation>
    <scope>NUCLEOTIDE SEQUENCE [LARGE SCALE GENOMIC DNA]</scope>
    <source>
        <strain evidence="1 2">BIOML-A73</strain>
    </source>
</reference>
<dbReference type="EMBL" id="WDER01000033">
    <property type="protein sequence ID" value="KAB6081989.1"/>
    <property type="molecule type" value="Genomic_DNA"/>
</dbReference>
<protein>
    <submittedName>
        <fullName evidence="1">Uncharacterized protein</fullName>
    </submittedName>
</protein>
<dbReference type="AlphaFoldDB" id="A0A6L4NE35"/>
<dbReference type="RefSeq" id="WP_118219904.1">
    <property type="nucleotide sequence ID" value="NZ_CP072212.1"/>
</dbReference>
<name>A0A6L4NE35_9BACE</name>
<accession>A0A6L4NE35</accession>
<dbReference type="Proteomes" id="UP000474077">
    <property type="component" value="Unassembled WGS sequence"/>
</dbReference>
<proteinExistence type="predicted"/>
<evidence type="ECO:0000313" key="1">
    <source>
        <dbReference type="EMBL" id="KAB6081989.1"/>
    </source>
</evidence>
<evidence type="ECO:0000313" key="2">
    <source>
        <dbReference type="Proteomes" id="UP000474077"/>
    </source>
</evidence>
<organism evidence="1 2">
    <name type="scientific">Bacteroides xylanisolvens</name>
    <dbReference type="NCBI Taxonomy" id="371601"/>
    <lineage>
        <taxon>Bacteria</taxon>
        <taxon>Pseudomonadati</taxon>
        <taxon>Bacteroidota</taxon>
        <taxon>Bacteroidia</taxon>
        <taxon>Bacteroidales</taxon>
        <taxon>Bacteroidaceae</taxon>
        <taxon>Bacteroides</taxon>
    </lineage>
</organism>